<reference evidence="1 2" key="1">
    <citation type="submission" date="2024-01" db="EMBL/GenBank/DDBJ databases">
        <authorList>
            <person name="Waweru B."/>
        </authorList>
    </citation>
    <scope>NUCLEOTIDE SEQUENCE [LARGE SCALE GENOMIC DNA]</scope>
</reference>
<gene>
    <name evidence="1" type="ORF">DCAF_LOCUS13101</name>
</gene>
<evidence type="ECO:0000313" key="1">
    <source>
        <dbReference type="EMBL" id="CAK7338060.1"/>
    </source>
</evidence>
<dbReference type="EMBL" id="CAWUPB010001108">
    <property type="protein sequence ID" value="CAK7338060.1"/>
    <property type="molecule type" value="Genomic_DNA"/>
</dbReference>
<sequence length="77" mass="8904">QLFSIKSKMDKFIDTIRSKLTSQEEAQKRIEAKFDQIIKNHSSYIHNLEVQVGQLANALLTRNLENFPSNTKSNPKE</sequence>
<organism evidence="1 2">
    <name type="scientific">Dovyalis caffra</name>
    <dbReference type="NCBI Taxonomy" id="77055"/>
    <lineage>
        <taxon>Eukaryota</taxon>
        <taxon>Viridiplantae</taxon>
        <taxon>Streptophyta</taxon>
        <taxon>Embryophyta</taxon>
        <taxon>Tracheophyta</taxon>
        <taxon>Spermatophyta</taxon>
        <taxon>Magnoliopsida</taxon>
        <taxon>eudicotyledons</taxon>
        <taxon>Gunneridae</taxon>
        <taxon>Pentapetalae</taxon>
        <taxon>rosids</taxon>
        <taxon>fabids</taxon>
        <taxon>Malpighiales</taxon>
        <taxon>Salicaceae</taxon>
        <taxon>Flacourtieae</taxon>
        <taxon>Dovyalis</taxon>
    </lineage>
</organism>
<comment type="caution">
    <text evidence="1">The sequence shown here is derived from an EMBL/GenBank/DDBJ whole genome shotgun (WGS) entry which is preliminary data.</text>
</comment>
<accession>A0AAV1RNT0</accession>
<evidence type="ECO:0000313" key="2">
    <source>
        <dbReference type="Proteomes" id="UP001314170"/>
    </source>
</evidence>
<feature type="non-terminal residue" evidence="1">
    <location>
        <position position="1"/>
    </location>
</feature>
<dbReference type="Proteomes" id="UP001314170">
    <property type="component" value="Unassembled WGS sequence"/>
</dbReference>
<proteinExistence type="predicted"/>
<dbReference type="AlphaFoldDB" id="A0AAV1RNT0"/>
<protein>
    <submittedName>
        <fullName evidence="1">Uncharacterized protein</fullName>
    </submittedName>
</protein>
<keyword evidence="2" id="KW-1185">Reference proteome</keyword>
<name>A0AAV1RNT0_9ROSI</name>